<keyword evidence="1 2" id="KW-0808">Transferase</keyword>
<feature type="transmembrane region" description="Helical" evidence="3">
    <location>
        <begin position="202"/>
        <end position="223"/>
    </location>
</feature>
<keyword evidence="3" id="KW-0812">Transmembrane</keyword>
<proteinExistence type="inferred from homology"/>
<dbReference type="PROSITE" id="PS00379">
    <property type="entry name" value="CDP_ALCOHOL_P_TRANSF"/>
    <property type="match status" value="1"/>
</dbReference>
<evidence type="ECO:0000256" key="1">
    <source>
        <dbReference type="ARBA" id="ARBA00022679"/>
    </source>
</evidence>
<evidence type="ECO:0008006" key="6">
    <source>
        <dbReference type="Google" id="ProtNLM"/>
    </source>
</evidence>
<dbReference type="InterPro" id="IPR048254">
    <property type="entry name" value="CDP_ALCOHOL_P_TRANSF_CS"/>
</dbReference>
<feature type="transmembrane region" description="Helical" evidence="3">
    <location>
        <begin position="20"/>
        <end position="50"/>
    </location>
</feature>
<keyword evidence="3" id="KW-1133">Transmembrane helix</keyword>
<organism evidence="4 5">
    <name type="scientific">Methylocaldum szegediense</name>
    <dbReference type="NCBI Taxonomy" id="73780"/>
    <lineage>
        <taxon>Bacteria</taxon>
        <taxon>Pseudomonadati</taxon>
        <taxon>Pseudomonadota</taxon>
        <taxon>Gammaproteobacteria</taxon>
        <taxon>Methylococcales</taxon>
        <taxon>Methylococcaceae</taxon>
        <taxon>Methylocaldum</taxon>
    </lineage>
</organism>
<accession>A0ABM9I4P5</accession>
<reference evidence="4 5" key="1">
    <citation type="submission" date="2023-03" db="EMBL/GenBank/DDBJ databases">
        <authorList>
            <person name="Pearce D."/>
        </authorList>
    </citation>
    <scope>NUCLEOTIDE SEQUENCE [LARGE SCALE GENOMIC DNA]</scope>
    <source>
        <strain evidence="4">Msz</strain>
    </source>
</reference>
<evidence type="ECO:0000256" key="2">
    <source>
        <dbReference type="RuleBase" id="RU003750"/>
    </source>
</evidence>
<evidence type="ECO:0000313" key="5">
    <source>
        <dbReference type="Proteomes" id="UP001162030"/>
    </source>
</evidence>
<feature type="transmembrane region" description="Helical" evidence="3">
    <location>
        <begin position="177"/>
        <end position="196"/>
    </location>
</feature>
<feature type="transmembrane region" description="Helical" evidence="3">
    <location>
        <begin position="62"/>
        <end position="83"/>
    </location>
</feature>
<sequence>MNHTLSFESRLVEWSDRHAMLMLLAIGGLWFQVPPELLAAMAAASFLGLIRQFHREWTPARVFGAANAVTLARLAGTFFLLLFPIENGWFLAALALIILNADGVDGWLARRRGLSSAFGECFDNEVDAFFFLCLCVLVYKRADLGSWVLFPGALRYLFVLYIRVAGPPRRVAAGNRLTRVVSVIAFIVFILCLLPVDLYCASAAATATAALCISFLYSLIQLYRPTVPE</sequence>
<keyword evidence="3" id="KW-0472">Membrane</keyword>
<feature type="transmembrane region" description="Helical" evidence="3">
    <location>
        <begin position="145"/>
        <end position="165"/>
    </location>
</feature>
<evidence type="ECO:0000256" key="3">
    <source>
        <dbReference type="SAM" id="Phobius"/>
    </source>
</evidence>
<keyword evidence="5" id="KW-1185">Reference proteome</keyword>
<dbReference type="InterPro" id="IPR000462">
    <property type="entry name" value="CDP-OH_P_trans"/>
</dbReference>
<comment type="similarity">
    <text evidence="2">Belongs to the CDP-alcohol phosphatidyltransferase class-I family.</text>
</comment>
<evidence type="ECO:0000313" key="4">
    <source>
        <dbReference type="EMBL" id="CAI8891449.1"/>
    </source>
</evidence>
<dbReference type="Gene3D" id="1.20.120.1760">
    <property type="match status" value="1"/>
</dbReference>
<protein>
    <recommendedName>
        <fullName evidence="6">CDP-alcohol phosphatidyltransferase</fullName>
    </recommendedName>
</protein>
<dbReference type="InterPro" id="IPR043130">
    <property type="entry name" value="CDP-OH_PTrfase_TM_dom"/>
</dbReference>
<dbReference type="Proteomes" id="UP001162030">
    <property type="component" value="Chromosome"/>
</dbReference>
<dbReference type="EMBL" id="OX458333">
    <property type="protein sequence ID" value="CAI8891449.1"/>
    <property type="molecule type" value="Genomic_DNA"/>
</dbReference>
<dbReference type="RefSeq" id="WP_317963307.1">
    <property type="nucleotide sequence ID" value="NZ_OX458333.1"/>
</dbReference>
<dbReference type="Pfam" id="PF01066">
    <property type="entry name" value="CDP-OH_P_transf"/>
    <property type="match status" value="1"/>
</dbReference>
<gene>
    <name evidence="4" type="ORF">MSZNOR_3254</name>
</gene>
<name>A0ABM9I4P5_9GAMM</name>